<comment type="caution">
    <text evidence="6">The sequence shown here is derived from an EMBL/GenBank/DDBJ whole genome shotgun (WGS) entry which is preliminary data.</text>
</comment>
<protein>
    <submittedName>
        <fullName evidence="6">Metallophosphoesterase</fullName>
    </submittedName>
</protein>
<evidence type="ECO:0000256" key="3">
    <source>
        <dbReference type="ARBA" id="ARBA00023004"/>
    </source>
</evidence>
<keyword evidence="2" id="KW-0378">Hydrolase</keyword>
<evidence type="ECO:0000259" key="5">
    <source>
        <dbReference type="Pfam" id="PF00149"/>
    </source>
</evidence>
<dbReference type="SUPFAM" id="SSF56300">
    <property type="entry name" value="Metallo-dependent phosphatases"/>
    <property type="match status" value="1"/>
</dbReference>
<dbReference type="Pfam" id="PF00149">
    <property type="entry name" value="Metallophos"/>
    <property type="match status" value="1"/>
</dbReference>
<gene>
    <name evidence="6" type="ORF">JJB74_19680</name>
</gene>
<proteinExistence type="inferred from homology"/>
<dbReference type="Gene3D" id="3.60.21.10">
    <property type="match status" value="1"/>
</dbReference>
<dbReference type="AlphaFoldDB" id="A0A934SWR1"/>
<comment type="similarity">
    <text evidence="4">Belongs to the cyclic nucleotide phosphodiesterase class-III family.</text>
</comment>
<evidence type="ECO:0000313" key="7">
    <source>
        <dbReference type="Proteomes" id="UP000622890"/>
    </source>
</evidence>
<keyword evidence="1" id="KW-0479">Metal-binding</keyword>
<evidence type="ECO:0000256" key="2">
    <source>
        <dbReference type="ARBA" id="ARBA00022801"/>
    </source>
</evidence>
<keyword evidence="7" id="KW-1185">Reference proteome</keyword>
<evidence type="ECO:0000313" key="6">
    <source>
        <dbReference type="EMBL" id="MBK4736848.1"/>
    </source>
</evidence>
<keyword evidence="3" id="KW-0408">Iron</keyword>
<organism evidence="6 7">
    <name type="scientific">Noviherbaspirillum pedocola</name>
    <dbReference type="NCBI Taxonomy" id="2801341"/>
    <lineage>
        <taxon>Bacteria</taxon>
        <taxon>Pseudomonadati</taxon>
        <taxon>Pseudomonadota</taxon>
        <taxon>Betaproteobacteria</taxon>
        <taxon>Burkholderiales</taxon>
        <taxon>Oxalobacteraceae</taxon>
        <taxon>Noviherbaspirillum</taxon>
    </lineage>
</organism>
<accession>A0A934SWR1</accession>
<dbReference type="GO" id="GO:0046872">
    <property type="term" value="F:metal ion binding"/>
    <property type="evidence" value="ECO:0007669"/>
    <property type="project" value="UniProtKB-KW"/>
</dbReference>
<sequence>MSLIIQISDTHFGTEQLPVLQALRDCIREQAPQLLVLSGDITQRARRSQFAAARAFIDSLPAIPLLALPGNHDIPLFNVAARMLAPYAGYRAAFGNALEPEFESTDLLALAVNTTRPYRHADGEVSKQQIERVARRLALAKPRQLRLVVTHQPICVTRPEDHKNLLHGHLPAMRRWAEAGADCVLGGHIHLPYVCALHEAGHGLARRIWAVQAGTALSSRVRHGAPNSINLIRHARNDMTCTVERWDFDSATQRFVPVTQHRLDLDRGNMPQQVATSE</sequence>
<name>A0A934SWR1_9BURK</name>
<evidence type="ECO:0000256" key="1">
    <source>
        <dbReference type="ARBA" id="ARBA00022723"/>
    </source>
</evidence>
<feature type="domain" description="Calcineurin-like phosphoesterase" evidence="5">
    <location>
        <begin position="4"/>
        <end position="191"/>
    </location>
</feature>
<dbReference type="PANTHER" id="PTHR42988:SF2">
    <property type="entry name" value="CYCLIC NUCLEOTIDE PHOSPHODIESTERASE CBUA0032-RELATED"/>
    <property type="match status" value="1"/>
</dbReference>
<dbReference type="InterPro" id="IPR050884">
    <property type="entry name" value="CNP_phosphodiesterase-III"/>
</dbReference>
<evidence type="ECO:0000256" key="4">
    <source>
        <dbReference type="ARBA" id="ARBA00025742"/>
    </source>
</evidence>
<dbReference type="GO" id="GO:0016787">
    <property type="term" value="F:hydrolase activity"/>
    <property type="evidence" value="ECO:0007669"/>
    <property type="project" value="UniProtKB-KW"/>
</dbReference>
<dbReference type="InterPro" id="IPR004843">
    <property type="entry name" value="Calcineurin-like_PHP"/>
</dbReference>
<dbReference type="Proteomes" id="UP000622890">
    <property type="component" value="Unassembled WGS sequence"/>
</dbReference>
<dbReference type="RefSeq" id="WP_200594687.1">
    <property type="nucleotide sequence ID" value="NZ_JAEPBG010000009.1"/>
</dbReference>
<dbReference type="InterPro" id="IPR029052">
    <property type="entry name" value="Metallo-depent_PP-like"/>
</dbReference>
<dbReference type="EMBL" id="JAEPBG010000009">
    <property type="protein sequence ID" value="MBK4736848.1"/>
    <property type="molecule type" value="Genomic_DNA"/>
</dbReference>
<reference evidence="6" key="1">
    <citation type="submission" date="2021-01" db="EMBL/GenBank/DDBJ databases">
        <title>Genome sequence of strain Noviherbaspirillum sp. DKR-6.</title>
        <authorList>
            <person name="Chaudhary D.K."/>
        </authorList>
    </citation>
    <scope>NUCLEOTIDE SEQUENCE</scope>
    <source>
        <strain evidence="6">DKR-6</strain>
    </source>
</reference>
<dbReference type="PANTHER" id="PTHR42988">
    <property type="entry name" value="PHOSPHOHYDROLASE"/>
    <property type="match status" value="1"/>
</dbReference>